<keyword evidence="1" id="KW-1133">Transmembrane helix</keyword>
<keyword evidence="1" id="KW-0472">Membrane</keyword>
<name>A0AAW0CH35_9AGAR</name>
<sequence length="68" mass="7445">MRAQIRIFEDPSSFTSDDIWDNKIDGHKMRAIALAGAVSLVSATYAVVKFTALGKAFTESAFGKHLQL</sequence>
<proteinExistence type="predicted"/>
<gene>
    <name evidence="2" type="ORF">VNI00_010382</name>
</gene>
<dbReference type="AlphaFoldDB" id="A0AAW0CH35"/>
<keyword evidence="1" id="KW-0812">Transmembrane</keyword>
<feature type="transmembrane region" description="Helical" evidence="1">
    <location>
        <begin position="31"/>
        <end position="48"/>
    </location>
</feature>
<accession>A0AAW0CH35</accession>
<evidence type="ECO:0000313" key="3">
    <source>
        <dbReference type="Proteomes" id="UP001383192"/>
    </source>
</evidence>
<comment type="caution">
    <text evidence="2">The sequence shown here is derived from an EMBL/GenBank/DDBJ whole genome shotgun (WGS) entry which is preliminary data.</text>
</comment>
<reference evidence="2 3" key="1">
    <citation type="submission" date="2024-01" db="EMBL/GenBank/DDBJ databases">
        <title>A draft genome for a cacao thread blight-causing isolate of Paramarasmius palmivorus.</title>
        <authorList>
            <person name="Baruah I.K."/>
            <person name="Bukari Y."/>
            <person name="Amoako-Attah I."/>
            <person name="Meinhardt L.W."/>
            <person name="Bailey B.A."/>
            <person name="Cohen S.P."/>
        </authorList>
    </citation>
    <scope>NUCLEOTIDE SEQUENCE [LARGE SCALE GENOMIC DNA]</scope>
    <source>
        <strain evidence="2 3">GH-12</strain>
    </source>
</reference>
<keyword evidence="3" id="KW-1185">Reference proteome</keyword>
<dbReference type="EMBL" id="JAYKXP010000041">
    <property type="protein sequence ID" value="KAK7038990.1"/>
    <property type="molecule type" value="Genomic_DNA"/>
</dbReference>
<evidence type="ECO:0008006" key="4">
    <source>
        <dbReference type="Google" id="ProtNLM"/>
    </source>
</evidence>
<evidence type="ECO:0000256" key="1">
    <source>
        <dbReference type="SAM" id="Phobius"/>
    </source>
</evidence>
<organism evidence="2 3">
    <name type="scientific">Paramarasmius palmivorus</name>
    <dbReference type="NCBI Taxonomy" id="297713"/>
    <lineage>
        <taxon>Eukaryota</taxon>
        <taxon>Fungi</taxon>
        <taxon>Dikarya</taxon>
        <taxon>Basidiomycota</taxon>
        <taxon>Agaricomycotina</taxon>
        <taxon>Agaricomycetes</taxon>
        <taxon>Agaricomycetidae</taxon>
        <taxon>Agaricales</taxon>
        <taxon>Marasmiineae</taxon>
        <taxon>Marasmiaceae</taxon>
        <taxon>Paramarasmius</taxon>
    </lineage>
</organism>
<protein>
    <recommendedName>
        <fullName evidence="4">CASP-like protein</fullName>
    </recommendedName>
</protein>
<dbReference type="Proteomes" id="UP001383192">
    <property type="component" value="Unassembled WGS sequence"/>
</dbReference>
<evidence type="ECO:0000313" key="2">
    <source>
        <dbReference type="EMBL" id="KAK7038990.1"/>
    </source>
</evidence>